<name>A0A919PCW6_9ACTN</name>
<evidence type="ECO:0008006" key="3">
    <source>
        <dbReference type="Google" id="ProtNLM"/>
    </source>
</evidence>
<comment type="caution">
    <text evidence="1">The sequence shown here is derived from an EMBL/GenBank/DDBJ whole genome shotgun (WGS) entry which is preliminary data.</text>
</comment>
<dbReference type="RefSeq" id="WP_203844337.1">
    <property type="nucleotide sequence ID" value="NZ_BAAAVW010000005.1"/>
</dbReference>
<reference evidence="1" key="1">
    <citation type="submission" date="2021-01" db="EMBL/GenBank/DDBJ databases">
        <title>Whole genome shotgun sequence of Dactylosporangium siamense NBRC 106093.</title>
        <authorList>
            <person name="Komaki H."/>
            <person name="Tamura T."/>
        </authorList>
    </citation>
    <scope>NUCLEOTIDE SEQUENCE</scope>
    <source>
        <strain evidence="1">NBRC 106093</strain>
    </source>
</reference>
<sequence>MSTDAAGLAWDWEDPQGIEAVVDSFTADLGKCEKLELLVSTDLITREQLEQLGITGIEFAAFKTDHPQALGTDLVSVSSPELTTERGNIYRVDGSAFFAEMDISQPLPVVDDAVDWVYAEHLIEHVSMKIGIGWLKEVKRVLKPGGFVRITTPDLKIYAQSYVNGDGFFGKHRRRVDRALTGVAPKMPPRGAFMFNQLFYVYGHRWIYDLEELRHVLTAAGFDPEGITVRAYRDGARQDVADLDQVLRNDESIYIEATA</sequence>
<organism evidence="1 2">
    <name type="scientific">Dactylosporangium siamense</name>
    <dbReference type="NCBI Taxonomy" id="685454"/>
    <lineage>
        <taxon>Bacteria</taxon>
        <taxon>Bacillati</taxon>
        <taxon>Actinomycetota</taxon>
        <taxon>Actinomycetes</taxon>
        <taxon>Micromonosporales</taxon>
        <taxon>Micromonosporaceae</taxon>
        <taxon>Dactylosporangium</taxon>
    </lineage>
</organism>
<dbReference type="SUPFAM" id="SSF53335">
    <property type="entry name" value="S-adenosyl-L-methionine-dependent methyltransferases"/>
    <property type="match status" value="1"/>
</dbReference>
<protein>
    <recommendedName>
        <fullName evidence="3">Methyltransferase type 11 domain-containing protein</fullName>
    </recommendedName>
</protein>
<proteinExistence type="predicted"/>
<accession>A0A919PCW6</accession>
<dbReference type="Proteomes" id="UP000660611">
    <property type="component" value="Unassembled WGS sequence"/>
</dbReference>
<dbReference type="InterPro" id="IPR029063">
    <property type="entry name" value="SAM-dependent_MTases_sf"/>
</dbReference>
<dbReference type="EMBL" id="BONQ01000014">
    <property type="protein sequence ID" value="GIG42450.1"/>
    <property type="molecule type" value="Genomic_DNA"/>
</dbReference>
<dbReference type="Gene3D" id="3.40.50.150">
    <property type="entry name" value="Vaccinia Virus protein VP39"/>
    <property type="match status" value="1"/>
</dbReference>
<dbReference type="AlphaFoldDB" id="A0A919PCW6"/>
<evidence type="ECO:0000313" key="1">
    <source>
        <dbReference type="EMBL" id="GIG42450.1"/>
    </source>
</evidence>
<dbReference type="Pfam" id="PF13489">
    <property type="entry name" value="Methyltransf_23"/>
    <property type="match status" value="1"/>
</dbReference>
<evidence type="ECO:0000313" key="2">
    <source>
        <dbReference type="Proteomes" id="UP000660611"/>
    </source>
</evidence>
<gene>
    <name evidence="1" type="ORF">Dsi01nite_004910</name>
</gene>
<keyword evidence="2" id="KW-1185">Reference proteome</keyword>